<organism evidence="4 5">
    <name type="scientific">Actomonas aquatica</name>
    <dbReference type="NCBI Taxonomy" id="2866162"/>
    <lineage>
        <taxon>Bacteria</taxon>
        <taxon>Pseudomonadati</taxon>
        <taxon>Verrucomicrobiota</taxon>
        <taxon>Opitutia</taxon>
        <taxon>Opitutales</taxon>
        <taxon>Opitutaceae</taxon>
        <taxon>Actomonas</taxon>
    </lineage>
</organism>
<feature type="domain" description="Choice-of-anchor A" evidence="3">
    <location>
        <begin position="36"/>
        <end position="330"/>
    </location>
</feature>
<evidence type="ECO:0000313" key="4">
    <source>
        <dbReference type="EMBL" id="WRQ88659.1"/>
    </source>
</evidence>
<feature type="signal peptide" evidence="2">
    <location>
        <begin position="1"/>
        <end position="23"/>
    </location>
</feature>
<keyword evidence="4" id="KW-0176">Collagen</keyword>
<evidence type="ECO:0000256" key="2">
    <source>
        <dbReference type="SAM" id="SignalP"/>
    </source>
</evidence>
<accession>A0ABZ1CDF3</accession>
<feature type="chain" id="PRO_5045152161" evidence="2">
    <location>
        <begin position="24"/>
        <end position="375"/>
    </location>
</feature>
<reference evidence="4 5" key="2">
    <citation type="submission" date="2023-12" db="EMBL/GenBank/DDBJ databases">
        <title>Description of an unclassified Opitutus bacterium of Verrucomicrobiota.</title>
        <authorList>
            <person name="Zhang D.-F."/>
        </authorList>
    </citation>
    <scope>NUCLEOTIDE SEQUENCE [LARGE SCALE GENOMIC DNA]</scope>
    <source>
        <strain evidence="4 5">WL0086</strain>
    </source>
</reference>
<evidence type="ECO:0000256" key="1">
    <source>
        <dbReference type="SAM" id="MobiDB-lite"/>
    </source>
</evidence>
<dbReference type="Proteomes" id="UP000738431">
    <property type="component" value="Chromosome"/>
</dbReference>
<protein>
    <submittedName>
        <fullName evidence="4">Collagen-binding domain-containing protein</fullName>
    </submittedName>
</protein>
<reference evidence="4 5" key="1">
    <citation type="submission" date="2021-08" db="EMBL/GenBank/DDBJ databases">
        <authorList>
            <person name="Zhang D."/>
            <person name="Zhang A."/>
            <person name="Wang L."/>
        </authorList>
    </citation>
    <scope>NUCLEOTIDE SEQUENCE [LARGE SCALE GENOMIC DNA]</scope>
    <source>
        <strain evidence="4 5">WL0086</strain>
    </source>
</reference>
<feature type="region of interest" description="Disordered" evidence="1">
    <location>
        <begin position="128"/>
        <end position="154"/>
    </location>
</feature>
<evidence type="ECO:0000313" key="5">
    <source>
        <dbReference type="Proteomes" id="UP000738431"/>
    </source>
</evidence>
<proteinExistence type="predicted"/>
<dbReference type="RefSeq" id="WP_221031760.1">
    <property type="nucleotide sequence ID" value="NZ_CP139781.1"/>
</dbReference>
<name>A0ABZ1CDF3_9BACT</name>
<sequence length="375" mass="40036">MKPLRRPLQLLSLSAALVCSVTAQVSVDNAVWTVDQTIRNYGLISFGNASFTNYGDTWGPLAVGGDLHLDGGSIAQKSYLFGASSDPTLYVQGNLTMNNWVHLENGYAALPGLEGSFSWDSTQRRLSGSNGVLSTSNTSDPLGAVDPRNNPGPTDWDFATIQADLAQASAELASATATGLIQLSGQTLSFNANGQTEGVVVFNLDMNDFQGYIYDANGNGQFNQNQERVSQVKIDVPDSVTYVINVLNATGTTIFDGINFNQGQNNNQILWNITPDSNTSLGDSVSLGGQSRFYGSILAPLIDLSNSANVATEGQVIAATYSHNNAELHYQSFTTFVSFTPVPEPRTWAAAGIGAALLAIALRRRQRRPAVAELN</sequence>
<keyword evidence="2" id="KW-0732">Signal</keyword>
<gene>
    <name evidence="4" type="ORF">K1X11_004535</name>
</gene>
<dbReference type="EMBL" id="CP139781">
    <property type="protein sequence ID" value="WRQ88659.1"/>
    <property type="molecule type" value="Genomic_DNA"/>
</dbReference>
<keyword evidence="5" id="KW-1185">Reference proteome</keyword>
<evidence type="ECO:0000259" key="3">
    <source>
        <dbReference type="Pfam" id="PF20597"/>
    </source>
</evidence>
<dbReference type="Pfam" id="PF20597">
    <property type="entry name" value="pAdhesive_15"/>
    <property type="match status" value="1"/>
</dbReference>
<dbReference type="NCBIfam" id="TIGR04215">
    <property type="entry name" value="choice_anch_A"/>
    <property type="match status" value="1"/>
</dbReference>
<feature type="compositionally biased region" description="Polar residues" evidence="1">
    <location>
        <begin position="128"/>
        <end position="140"/>
    </location>
</feature>
<dbReference type="InterPro" id="IPR026588">
    <property type="entry name" value="Choice_anch_A"/>
</dbReference>